<evidence type="ECO:0000313" key="2">
    <source>
        <dbReference type="EMBL" id="ODM98636.1"/>
    </source>
</evidence>
<evidence type="ECO:0000256" key="1">
    <source>
        <dbReference type="SAM" id="MobiDB-lite"/>
    </source>
</evidence>
<dbReference type="AlphaFoldDB" id="A0A1D2N020"/>
<proteinExistence type="predicted"/>
<accession>A0A1D2N020</accession>
<organism evidence="2 3">
    <name type="scientific">Orchesella cincta</name>
    <name type="common">Springtail</name>
    <name type="synonym">Podura cincta</name>
    <dbReference type="NCBI Taxonomy" id="48709"/>
    <lineage>
        <taxon>Eukaryota</taxon>
        <taxon>Metazoa</taxon>
        <taxon>Ecdysozoa</taxon>
        <taxon>Arthropoda</taxon>
        <taxon>Hexapoda</taxon>
        <taxon>Collembola</taxon>
        <taxon>Entomobryomorpha</taxon>
        <taxon>Entomobryoidea</taxon>
        <taxon>Orchesellidae</taxon>
        <taxon>Orchesellinae</taxon>
        <taxon>Orchesella</taxon>
    </lineage>
</organism>
<dbReference type="EMBL" id="LJIJ01000338">
    <property type="protein sequence ID" value="ODM98636.1"/>
    <property type="molecule type" value="Genomic_DNA"/>
</dbReference>
<name>A0A1D2N020_ORCCI</name>
<sequence length="409" mass="45220">PEDEGDLESPKTSKSKVAKTTDFSCSEVMLSPCFDQFNSKQDCPQNESPHKKLRHVIEALPDGLDPDYVKALTINTLNTAENREEAKFIAEGKCDNNRESISPWSFCSGDSDAIESLRASFFPTDIHLEEAKKILGDRFYLLLQEVIKSPSFLDRLKLLIFHESNSALISTGRAPQNCQDAKDFLLCLQSIDPKVLMGSVSAVLSEIFLEHNLGQKADNVGATNNQEFAPTSECCTSSFINTTTPKAEIIIPSDLAEKVGNSSCSNVDATQGGNVSMPELGNVRDAISNTDDPDSDDNVTADSSLKLGLADKVWEEAYDLITLDKRDEKMRKMAQILFTEIFSDEEILECTVKGKKGTRVFDIDKVRGRGLVVRKARNKVTGGVRPLCLKQWSAFDGTGREKPENQRVH</sequence>
<reference evidence="2 3" key="1">
    <citation type="journal article" date="2016" name="Genome Biol. Evol.">
        <title>Gene Family Evolution Reflects Adaptation to Soil Environmental Stressors in the Genome of the Collembolan Orchesella cincta.</title>
        <authorList>
            <person name="Faddeeva-Vakhrusheva A."/>
            <person name="Derks M.F."/>
            <person name="Anvar S.Y."/>
            <person name="Agamennone V."/>
            <person name="Suring W."/>
            <person name="Smit S."/>
            <person name="van Straalen N.M."/>
            <person name="Roelofs D."/>
        </authorList>
    </citation>
    <scope>NUCLEOTIDE SEQUENCE [LARGE SCALE GENOMIC DNA]</scope>
    <source>
        <tissue evidence="2">Mixed pool</tissue>
    </source>
</reference>
<protein>
    <submittedName>
        <fullName evidence="2">Uncharacterized protein</fullName>
    </submittedName>
</protein>
<feature type="region of interest" description="Disordered" evidence="1">
    <location>
        <begin position="1"/>
        <end position="20"/>
    </location>
</feature>
<gene>
    <name evidence="2" type="ORF">Ocin01_08048</name>
</gene>
<feature type="non-terminal residue" evidence="2">
    <location>
        <position position="1"/>
    </location>
</feature>
<evidence type="ECO:0000313" key="3">
    <source>
        <dbReference type="Proteomes" id="UP000094527"/>
    </source>
</evidence>
<keyword evidence="3" id="KW-1185">Reference proteome</keyword>
<comment type="caution">
    <text evidence="2">The sequence shown here is derived from an EMBL/GenBank/DDBJ whole genome shotgun (WGS) entry which is preliminary data.</text>
</comment>
<dbReference type="Proteomes" id="UP000094527">
    <property type="component" value="Unassembled WGS sequence"/>
</dbReference>